<comment type="similarity">
    <text evidence="1 2">Belongs to the outer membrane factor (OMF) (TC 1.B.17) family.</text>
</comment>
<dbReference type="Gene3D" id="2.20.200.10">
    <property type="entry name" value="Outer membrane efflux proteins (OEP)"/>
    <property type="match status" value="1"/>
</dbReference>
<protein>
    <submittedName>
        <fullName evidence="4">Efflux transporter outer membrane subunit</fullName>
    </submittedName>
</protein>
<dbReference type="InterPro" id="IPR003423">
    <property type="entry name" value="OMP_efflux"/>
</dbReference>
<evidence type="ECO:0000256" key="2">
    <source>
        <dbReference type="RuleBase" id="RU362097"/>
    </source>
</evidence>
<dbReference type="Proteomes" id="UP000319212">
    <property type="component" value="Unassembled WGS sequence"/>
</dbReference>
<dbReference type="OrthoDB" id="9770517at2"/>
<evidence type="ECO:0000313" key="5">
    <source>
        <dbReference type="Proteomes" id="UP000319212"/>
    </source>
</evidence>
<reference evidence="4 5" key="1">
    <citation type="journal article" date="2019" name="Environ. Microbiol.">
        <title>Species interactions and distinct microbial communities in high Arctic permafrost affected cryosols are associated with the CH4 and CO2 gas fluxes.</title>
        <authorList>
            <person name="Altshuler I."/>
            <person name="Hamel J."/>
            <person name="Turney S."/>
            <person name="Magnuson E."/>
            <person name="Levesque R."/>
            <person name="Greer C."/>
            <person name="Whyte L.G."/>
        </authorList>
    </citation>
    <scope>NUCLEOTIDE SEQUENCE [LARGE SCALE GENOMIC DNA]</scope>
    <source>
        <strain evidence="4 5">S06.C</strain>
    </source>
</reference>
<organism evidence="4 5">
    <name type="scientific">Variovorax guangxiensis</name>
    <dbReference type="NCBI Taxonomy" id="1775474"/>
    <lineage>
        <taxon>Bacteria</taxon>
        <taxon>Pseudomonadati</taxon>
        <taxon>Pseudomonadota</taxon>
        <taxon>Betaproteobacteria</taxon>
        <taxon>Burkholderiales</taxon>
        <taxon>Comamonadaceae</taxon>
        <taxon>Variovorax</taxon>
    </lineage>
</organism>
<accession>A0A502DUB9</accession>
<dbReference type="NCBIfam" id="TIGR01845">
    <property type="entry name" value="outer_NodT"/>
    <property type="match status" value="1"/>
</dbReference>
<dbReference type="PANTHER" id="PTHR30203">
    <property type="entry name" value="OUTER MEMBRANE CATION EFFLUX PROTEIN"/>
    <property type="match status" value="1"/>
</dbReference>
<dbReference type="InterPro" id="IPR010131">
    <property type="entry name" value="MdtP/NodT-like"/>
</dbReference>
<dbReference type="EMBL" id="RCZI01000003">
    <property type="protein sequence ID" value="TPG27796.1"/>
    <property type="molecule type" value="Genomic_DNA"/>
</dbReference>
<evidence type="ECO:0000256" key="1">
    <source>
        <dbReference type="ARBA" id="ARBA00007613"/>
    </source>
</evidence>
<comment type="caution">
    <text evidence="4">The sequence shown here is derived from an EMBL/GenBank/DDBJ whole genome shotgun (WGS) entry which is preliminary data.</text>
</comment>
<dbReference type="RefSeq" id="WP_140842745.1">
    <property type="nucleotide sequence ID" value="NZ_RCZI01000003.1"/>
</dbReference>
<dbReference type="PROSITE" id="PS51257">
    <property type="entry name" value="PROKAR_LIPOPROTEIN"/>
    <property type="match status" value="1"/>
</dbReference>
<gene>
    <name evidence="4" type="ORF">EAH82_13715</name>
</gene>
<keyword evidence="2" id="KW-0812">Transmembrane</keyword>
<dbReference type="Gene3D" id="1.20.1600.10">
    <property type="entry name" value="Outer membrane efflux proteins (OEP)"/>
    <property type="match status" value="1"/>
</dbReference>
<dbReference type="Pfam" id="PF02321">
    <property type="entry name" value="OEP"/>
    <property type="match status" value="2"/>
</dbReference>
<keyword evidence="2" id="KW-0449">Lipoprotein</keyword>
<keyword evidence="2" id="KW-0472">Membrane</keyword>
<dbReference type="PANTHER" id="PTHR30203:SF33">
    <property type="entry name" value="BLR4455 PROTEIN"/>
    <property type="match status" value="1"/>
</dbReference>
<feature type="compositionally biased region" description="Polar residues" evidence="3">
    <location>
        <begin position="110"/>
        <end position="127"/>
    </location>
</feature>
<dbReference type="SUPFAM" id="SSF56954">
    <property type="entry name" value="Outer membrane efflux proteins (OEP)"/>
    <property type="match status" value="1"/>
</dbReference>
<evidence type="ECO:0000256" key="3">
    <source>
        <dbReference type="SAM" id="MobiDB-lite"/>
    </source>
</evidence>
<evidence type="ECO:0000313" key="4">
    <source>
        <dbReference type="EMBL" id="TPG27796.1"/>
    </source>
</evidence>
<dbReference type="GO" id="GO:0015562">
    <property type="term" value="F:efflux transmembrane transporter activity"/>
    <property type="evidence" value="ECO:0007669"/>
    <property type="project" value="InterPro"/>
</dbReference>
<proteinExistence type="inferred from homology"/>
<keyword evidence="2" id="KW-0564">Palmitate</keyword>
<comment type="subcellular location">
    <subcellularLocation>
        <location evidence="2">Cell membrane</location>
        <topology evidence="2">Lipid-anchor</topology>
    </subcellularLocation>
</comment>
<dbReference type="AlphaFoldDB" id="A0A502DUB9"/>
<feature type="region of interest" description="Disordered" evidence="3">
    <location>
        <begin position="105"/>
        <end position="127"/>
    </location>
</feature>
<dbReference type="GO" id="GO:0005886">
    <property type="term" value="C:plasma membrane"/>
    <property type="evidence" value="ECO:0007669"/>
    <property type="project" value="UniProtKB-SubCell"/>
</dbReference>
<name>A0A502DUB9_9BURK</name>
<keyword evidence="2" id="KW-1134">Transmembrane beta strand</keyword>
<sequence length="471" mass="49351">MRALLSPFCSRPALAGIATLMLLTGCAVREPRTVLLAPMPVAWNEAAPASSTPMAIDWWRAFGSAQLEALVTEALAGSSDLRIAAQRVRQADIALQLAGATQLPSVGASVGSSANRSEGSGGTRKSTSVSLNVSYEVDLWGRLAAGVQGAQASLAASRYDLDTARITLAASVATTYFQLLSTRERVAIARQNLATAERVLRIVEARVRFGVATPLDVSQQTTTVLQQRTALLPLEVQVRQTASALALLLGRVPQGFDAGQGEALTQLVAPVVAPGLPSELLTRRPDLASTEADLAAADANVAAARAALLPSFSLSAGGGVSSAALLSLAGGTGAASLGLSLAQNLFDNGRQRLQVELSRSQREALVEGYAQAIRGALKEVDDALGNADRNARQEQTQLQVVTQAQRTLDLAELRYREGIDTLLIVLDAQRTLFGAQDALAQIRLSRLTSAVDLYRVLGGGWQAPLQTASTS</sequence>